<name>A0A0F9G7B4_9ZZZZ</name>
<gene>
    <name evidence="1" type="ORF">LCGC14_2218390</name>
</gene>
<evidence type="ECO:0000313" key="1">
    <source>
        <dbReference type="EMBL" id="KKL59137.1"/>
    </source>
</evidence>
<sequence length="32" mass="3394">MVVPNGQAVNHTLNENPLVGPVCGHNDRAILN</sequence>
<comment type="caution">
    <text evidence="1">The sequence shown here is derived from an EMBL/GenBank/DDBJ whole genome shotgun (WGS) entry which is preliminary data.</text>
</comment>
<dbReference type="EMBL" id="LAZR01029591">
    <property type="protein sequence ID" value="KKL59137.1"/>
    <property type="molecule type" value="Genomic_DNA"/>
</dbReference>
<accession>A0A0F9G7B4</accession>
<feature type="non-terminal residue" evidence="1">
    <location>
        <position position="32"/>
    </location>
</feature>
<protein>
    <submittedName>
        <fullName evidence="1">Uncharacterized protein</fullName>
    </submittedName>
</protein>
<proteinExistence type="predicted"/>
<reference evidence="1" key="1">
    <citation type="journal article" date="2015" name="Nature">
        <title>Complex archaea that bridge the gap between prokaryotes and eukaryotes.</title>
        <authorList>
            <person name="Spang A."/>
            <person name="Saw J.H."/>
            <person name="Jorgensen S.L."/>
            <person name="Zaremba-Niedzwiedzka K."/>
            <person name="Martijn J."/>
            <person name="Lind A.E."/>
            <person name="van Eijk R."/>
            <person name="Schleper C."/>
            <person name="Guy L."/>
            <person name="Ettema T.J."/>
        </authorList>
    </citation>
    <scope>NUCLEOTIDE SEQUENCE</scope>
</reference>
<organism evidence="1">
    <name type="scientific">marine sediment metagenome</name>
    <dbReference type="NCBI Taxonomy" id="412755"/>
    <lineage>
        <taxon>unclassified sequences</taxon>
        <taxon>metagenomes</taxon>
        <taxon>ecological metagenomes</taxon>
    </lineage>
</organism>
<dbReference type="AlphaFoldDB" id="A0A0F9G7B4"/>